<protein>
    <submittedName>
        <fullName evidence="1">Uncharacterized protein</fullName>
    </submittedName>
</protein>
<dbReference type="EMBL" id="MF285618">
    <property type="protein sequence ID" value="ATA65632.1"/>
    <property type="molecule type" value="Genomic_DNA"/>
</dbReference>
<evidence type="ECO:0000313" key="1">
    <source>
        <dbReference type="EMBL" id="ATA65632.1"/>
    </source>
</evidence>
<accession>A0A289ZJ06</accession>
<gene>
    <name evidence="1" type="ORF">2050HW_00297</name>
</gene>
<name>A0A289ZJ06_9CAUD</name>
<keyword evidence="2" id="KW-1185">Reference proteome</keyword>
<sequence length="121" mass="14245">MIILYDINTMISIARKIDPELSQGDLLEIFIFCITKDNDLNLVHPTYIDGSNRRVAETVRRLWRFMPGYNFLDIEDVQLAPFGRVAIHVDEEEFYDRNPNAIPRSKSWREYTVSTTQCLFK</sequence>
<evidence type="ECO:0000313" key="2">
    <source>
        <dbReference type="Proteomes" id="UP000223363"/>
    </source>
</evidence>
<reference evidence="2" key="1">
    <citation type="submission" date="2017-06" db="EMBL/GenBank/DDBJ databases">
        <authorList>
            <person name="Zhao X."/>
        </authorList>
    </citation>
    <scope>NUCLEOTIDE SEQUENCE [LARGE SCALE GENOMIC DNA]</scope>
</reference>
<organism evidence="1 2">
    <name type="scientific">Serratia phage vB_SmaM_ 2050HW</name>
    <dbReference type="NCBI Taxonomy" id="2024252"/>
    <lineage>
        <taxon>Viruses</taxon>
        <taxon>Duplodnaviria</taxon>
        <taxon>Heunggongvirae</taxon>
        <taxon>Uroviricota</taxon>
        <taxon>Caudoviricetes</taxon>
        <taxon>Chimalliviridae</taxon>
        <taxon>Moabitevirus</taxon>
        <taxon>Moabitevirus mv2050HW</taxon>
    </lineage>
</organism>
<dbReference type="Proteomes" id="UP000223363">
    <property type="component" value="Segment"/>
</dbReference>
<proteinExistence type="predicted"/>